<dbReference type="GO" id="GO:0016787">
    <property type="term" value="F:hydrolase activity"/>
    <property type="evidence" value="ECO:0007669"/>
    <property type="project" value="UniProtKB-KW"/>
</dbReference>
<dbReference type="Pfam" id="PF18348">
    <property type="entry name" value="SH3_16"/>
    <property type="match status" value="1"/>
</dbReference>
<dbReference type="InterPro" id="IPR041382">
    <property type="entry name" value="SH3_16"/>
</dbReference>
<feature type="domain" description="NlpC/P60" evidence="5">
    <location>
        <begin position="150"/>
        <end position="272"/>
    </location>
</feature>
<evidence type="ECO:0000256" key="3">
    <source>
        <dbReference type="ARBA" id="ARBA00022801"/>
    </source>
</evidence>
<dbReference type="PROSITE" id="PS51935">
    <property type="entry name" value="NLPC_P60"/>
    <property type="match status" value="1"/>
</dbReference>
<keyword evidence="2" id="KW-0645">Protease</keyword>
<accession>A0ABW9YB03</accession>
<evidence type="ECO:0000313" key="6">
    <source>
        <dbReference type="EMBL" id="NBE09221.1"/>
    </source>
</evidence>
<evidence type="ECO:0000256" key="1">
    <source>
        <dbReference type="ARBA" id="ARBA00007074"/>
    </source>
</evidence>
<dbReference type="InterPro" id="IPR038765">
    <property type="entry name" value="Papain-like_cys_pep_sf"/>
</dbReference>
<name>A0ABW9YB03_9RHOB</name>
<dbReference type="InterPro" id="IPR000064">
    <property type="entry name" value="NLP_P60_dom"/>
</dbReference>
<dbReference type="InterPro" id="IPR051794">
    <property type="entry name" value="PG_Endopeptidase_C40"/>
</dbReference>
<evidence type="ECO:0000256" key="2">
    <source>
        <dbReference type="ARBA" id="ARBA00022670"/>
    </source>
</evidence>
<dbReference type="PANTHER" id="PTHR47359">
    <property type="entry name" value="PEPTIDOGLYCAN DL-ENDOPEPTIDASE CWLO"/>
    <property type="match status" value="1"/>
</dbReference>
<dbReference type="RefSeq" id="WP_161768289.1">
    <property type="nucleotide sequence ID" value="NZ_JAAATW010000004.1"/>
</dbReference>
<proteinExistence type="inferred from homology"/>
<organism evidence="6 7">
    <name type="scientific">Paragemmobacter ruber</name>
    <dbReference type="NCBI Taxonomy" id="1985673"/>
    <lineage>
        <taxon>Bacteria</taxon>
        <taxon>Pseudomonadati</taxon>
        <taxon>Pseudomonadota</taxon>
        <taxon>Alphaproteobacteria</taxon>
        <taxon>Rhodobacterales</taxon>
        <taxon>Paracoccaceae</taxon>
        <taxon>Paragemmobacter</taxon>
    </lineage>
</organism>
<dbReference type="Gene3D" id="3.90.1720.10">
    <property type="entry name" value="endopeptidase domain like (from Nostoc punctiforme)"/>
    <property type="match status" value="1"/>
</dbReference>
<evidence type="ECO:0000313" key="7">
    <source>
        <dbReference type="Proteomes" id="UP001517376"/>
    </source>
</evidence>
<comment type="caution">
    <text evidence="6">The sequence shown here is derived from an EMBL/GenBank/DDBJ whole genome shotgun (WGS) entry which is preliminary data.</text>
</comment>
<protein>
    <submittedName>
        <fullName evidence="6">NLP/P60 hydrolase</fullName>
    </submittedName>
</protein>
<dbReference type="SUPFAM" id="SSF54001">
    <property type="entry name" value="Cysteine proteinases"/>
    <property type="match status" value="1"/>
</dbReference>
<reference evidence="7" key="1">
    <citation type="submission" date="2020-01" db="EMBL/GenBank/DDBJ databases">
        <title>Sphingomonas sp. strain CSW-10.</title>
        <authorList>
            <person name="Chen W.-M."/>
        </authorList>
    </citation>
    <scope>NUCLEOTIDE SEQUENCE [LARGE SCALE GENOMIC DNA]</scope>
    <source>
        <strain evidence="7">CCP-1</strain>
    </source>
</reference>
<dbReference type="Proteomes" id="UP001517376">
    <property type="component" value="Unassembled WGS sequence"/>
</dbReference>
<evidence type="ECO:0000256" key="4">
    <source>
        <dbReference type="ARBA" id="ARBA00022807"/>
    </source>
</evidence>
<keyword evidence="3 6" id="KW-0378">Hydrolase</keyword>
<comment type="similarity">
    <text evidence="1">Belongs to the peptidase C40 family.</text>
</comment>
<evidence type="ECO:0000259" key="5">
    <source>
        <dbReference type="PROSITE" id="PS51935"/>
    </source>
</evidence>
<dbReference type="PANTHER" id="PTHR47359:SF3">
    <property type="entry name" value="NLP_P60 DOMAIN-CONTAINING PROTEIN-RELATED"/>
    <property type="match status" value="1"/>
</dbReference>
<keyword evidence="7" id="KW-1185">Reference proteome</keyword>
<sequence length="272" mass="28583">MDRRLTAFSGRVALESLRGQVVAEAFVPGVAGAVAVPLADLCDRPGGARDRQVMQGDALLVVDRQDGAVFVRMEKDGYCGWLAEAEVGPAVAATHWVASAGTHIYPAPRVQARAQGVLPHGARLAVLEADAKWARVEGGFVPAPHLRAVGDWFADPVGVAEMFLGTPYLWGGNSREGIDCSGLVQAAWLACGRACPGDSDLQQELGAALPEGAALRRGDLIFWKGHVALVVDGARLIHANGHSMDVRHEEIAAAIARIAAQGGGPVTARRRV</sequence>
<dbReference type="Pfam" id="PF00877">
    <property type="entry name" value="NLPC_P60"/>
    <property type="match status" value="1"/>
</dbReference>
<gene>
    <name evidence="6" type="ORF">GU920_16875</name>
</gene>
<dbReference type="EMBL" id="JAAATW010000004">
    <property type="protein sequence ID" value="NBE09221.1"/>
    <property type="molecule type" value="Genomic_DNA"/>
</dbReference>
<keyword evidence="4" id="KW-0788">Thiol protease</keyword>